<evidence type="ECO:0000313" key="2">
    <source>
        <dbReference type="Proteomes" id="UP000646548"/>
    </source>
</evidence>
<comment type="caution">
    <text evidence="1">The sequence shown here is derived from an EMBL/GenBank/DDBJ whole genome shotgun (WGS) entry which is preliminary data.</text>
</comment>
<reference evidence="1" key="1">
    <citation type="journal article" name="BMC Genomics">
        <title>Long-read sequencing and de novo genome assembly of marine medaka (Oryzias melastigma).</title>
        <authorList>
            <person name="Liang P."/>
            <person name="Saqib H.S.A."/>
            <person name="Ni X."/>
            <person name="Shen Y."/>
        </authorList>
    </citation>
    <scope>NUCLEOTIDE SEQUENCE</scope>
    <source>
        <strain evidence="1">Bigg-433</strain>
    </source>
</reference>
<organism evidence="1 2">
    <name type="scientific">Oryzias melastigma</name>
    <name type="common">Marine medaka</name>
    <dbReference type="NCBI Taxonomy" id="30732"/>
    <lineage>
        <taxon>Eukaryota</taxon>
        <taxon>Metazoa</taxon>
        <taxon>Chordata</taxon>
        <taxon>Craniata</taxon>
        <taxon>Vertebrata</taxon>
        <taxon>Euteleostomi</taxon>
        <taxon>Actinopterygii</taxon>
        <taxon>Neopterygii</taxon>
        <taxon>Teleostei</taxon>
        <taxon>Neoteleostei</taxon>
        <taxon>Acanthomorphata</taxon>
        <taxon>Ovalentaria</taxon>
        <taxon>Atherinomorphae</taxon>
        <taxon>Beloniformes</taxon>
        <taxon>Adrianichthyidae</taxon>
        <taxon>Oryziinae</taxon>
        <taxon>Oryzias</taxon>
    </lineage>
</organism>
<accession>A0A834CEX4</accession>
<proteinExistence type="predicted"/>
<dbReference type="Proteomes" id="UP000646548">
    <property type="component" value="Unassembled WGS sequence"/>
</dbReference>
<dbReference type="EMBL" id="WKFB01000359">
    <property type="protein sequence ID" value="KAF6725505.1"/>
    <property type="molecule type" value="Genomic_DNA"/>
</dbReference>
<name>A0A834CEX4_ORYME</name>
<evidence type="ECO:0000313" key="1">
    <source>
        <dbReference type="EMBL" id="KAF6725505.1"/>
    </source>
</evidence>
<gene>
    <name evidence="1" type="ORF">FQA47_016428</name>
</gene>
<protein>
    <submittedName>
        <fullName evidence="1">Uncharacterized protein</fullName>
    </submittedName>
</protein>
<sequence>MSSCYWTPPYLLCGGITSDFCLFQPYVLFVGGAELGLVYVGIKCENDWLKQTCMNSAPGTRDGRSTTFQHLNKLDPFRPGRVDRRRFRWGVRGEQQLRQCQIQ</sequence>
<dbReference type="AlphaFoldDB" id="A0A834CEX4"/>